<comment type="caution">
    <text evidence="2">The sequence shown here is derived from an EMBL/GenBank/DDBJ whole genome shotgun (WGS) entry which is preliminary data.</text>
</comment>
<evidence type="ECO:0000313" key="3">
    <source>
        <dbReference type="Proteomes" id="UP000325315"/>
    </source>
</evidence>
<reference evidence="3" key="1">
    <citation type="journal article" date="2019" name="Plant Biotechnol. J.">
        <title>Genome sequencing of the Australian wild diploid species Gossypium australe highlights disease resistance and delayed gland morphogenesis.</title>
        <authorList>
            <person name="Cai Y."/>
            <person name="Cai X."/>
            <person name="Wang Q."/>
            <person name="Wang P."/>
            <person name="Zhang Y."/>
            <person name="Cai C."/>
            <person name="Xu Y."/>
            <person name="Wang K."/>
            <person name="Zhou Z."/>
            <person name="Wang C."/>
            <person name="Geng S."/>
            <person name="Li B."/>
            <person name="Dong Q."/>
            <person name="Hou Y."/>
            <person name="Wang H."/>
            <person name="Ai P."/>
            <person name="Liu Z."/>
            <person name="Yi F."/>
            <person name="Sun M."/>
            <person name="An G."/>
            <person name="Cheng J."/>
            <person name="Zhang Y."/>
            <person name="Shi Q."/>
            <person name="Xie Y."/>
            <person name="Shi X."/>
            <person name="Chang Y."/>
            <person name="Huang F."/>
            <person name="Chen Y."/>
            <person name="Hong S."/>
            <person name="Mi L."/>
            <person name="Sun Q."/>
            <person name="Zhang L."/>
            <person name="Zhou B."/>
            <person name="Peng R."/>
            <person name="Zhang X."/>
            <person name="Liu F."/>
        </authorList>
    </citation>
    <scope>NUCLEOTIDE SEQUENCE [LARGE SCALE GENOMIC DNA]</scope>
    <source>
        <strain evidence="3">cv. PA1801</strain>
    </source>
</reference>
<dbReference type="OrthoDB" id="1736143at2759"/>
<dbReference type="InterPro" id="IPR021109">
    <property type="entry name" value="Peptidase_aspartic_dom_sf"/>
</dbReference>
<organism evidence="2 3">
    <name type="scientific">Gossypium australe</name>
    <dbReference type="NCBI Taxonomy" id="47621"/>
    <lineage>
        <taxon>Eukaryota</taxon>
        <taxon>Viridiplantae</taxon>
        <taxon>Streptophyta</taxon>
        <taxon>Embryophyta</taxon>
        <taxon>Tracheophyta</taxon>
        <taxon>Spermatophyta</taxon>
        <taxon>Magnoliopsida</taxon>
        <taxon>eudicotyledons</taxon>
        <taxon>Gunneridae</taxon>
        <taxon>Pentapetalae</taxon>
        <taxon>rosids</taxon>
        <taxon>malvids</taxon>
        <taxon>Malvales</taxon>
        <taxon>Malvaceae</taxon>
        <taxon>Malvoideae</taxon>
        <taxon>Gossypium</taxon>
    </lineage>
</organism>
<feature type="compositionally biased region" description="Basic and acidic residues" evidence="1">
    <location>
        <begin position="18"/>
        <end position="28"/>
    </location>
</feature>
<proteinExistence type="predicted"/>
<evidence type="ECO:0008006" key="4">
    <source>
        <dbReference type="Google" id="ProtNLM"/>
    </source>
</evidence>
<dbReference type="PANTHER" id="PTHR32108:SF5">
    <property type="entry name" value="DYNACTIN SUBUNIT 1-LIKE"/>
    <property type="match status" value="1"/>
</dbReference>
<accession>A0A5B6VET9</accession>
<dbReference type="AlphaFoldDB" id="A0A5B6VET9"/>
<evidence type="ECO:0000256" key="1">
    <source>
        <dbReference type="SAM" id="MobiDB-lite"/>
    </source>
</evidence>
<name>A0A5B6VET9_9ROSI</name>
<dbReference type="Proteomes" id="UP000325315">
    <property type="component" value="Unassembled WGS sequence"/>
</dbReference>
<dbReference type="Gene3D" id="2.40.70.10">
    <property type="entry name" value="Acid Proteases"/>
    <property type="match status" value="1"/>
</dbReference>
<keyword evidence="3" id="KW-1185">Reference proteome</keyword>
<protein>
    <recommendedName>
        <fullName evidence="4">Gag-pro-like protein</fullName>
    </recommendedName>
</protein>
<dbReference type="EMBL" id="SMMG02000007">
    <property type="protein sequence ID" value="KAA3467685.1"/>
    <property type="molecule type" value="Genomic_DNA"/>
</dbReference>
<dbReference type="PANTHER" id="PTHR32108">
    <property type="entry name" value="DNA-DIRECTED RNA POLYMERASE SUBUNIT ALPHA"/>
    <property type="match status" value="1"/>
</dbReference>
<evidence type="ECO:0000313" key="2">
    <source>
        <dbReference type="EMBL" id="KAA3467685.1"/>
    </source>
</evidence>
<sequence>MDNKEMEFYEEIGGPEEGEVHTSEEGSSRRIYGGNRPAVIISRPRTVETGVSITPKVIIQKPAASPYRDNKKVPWSYDCKVVIPGKENPVNTTEEDRDGGFFTLSGRHYTPNTRAEAAKGKAMAIERREERTIEPETFVNEPVTENEAKEFLKFLKHSEYSVVEQLLKQPARVSILDLLRSSETHRNALMKALNETYVAGDISISKLDRLVCNISAYNFIFFNDDEIPSGALHITTSCKGYVLPGVSVDNGSALNVLPLSTLNRLPVDSSHMKTCHNVVRIFDGTERRVMGRIDIPLQIGPNMYEVDFVVMDIKPSYNCLLGRPWIHSAGAVPSSLHQKLKLVAEGRLVTINVEEDIIASVTSDAPYIEVDEEAMECSFRSLEFINATFIAEGSKIPIPRVSKSTKMCLQMAVGKGTLPGKGLGKHLQGRTEVPIRREKRDHFGLGFKPNAKQVRREEEKRRERRRARLGEQEIKWEPMTFPHLSKIFVSGGIIYPGQDMAMGEETEERLGNLSINAVSEEMAE</sequence>
<feature type="region of interest" description="Disordered" evidence="1">
    <location>
        <begin position="1"/>
        <end position="31"/>
    </location>
</feature>
<feature type="compositionally biased region" description="Acidic residues" evidence="1">
    <location>
        <begin position="8"/>
        <end position="17"/>
    </location>
</feature>
<dbReference type="CDD" id="cd00303">
    <property type="entry name" value="retropepsin_like"/>
    <property type="match status" value="1"/>
</dbReference>
<gene>
    <name evidence="2" type="ORF">EPI10_002675</name>
</gene>